<keyword evidence="3" id="KW-0804">Transcription</keyword>
<organism evidence="5 6">
    <name type="scientific">Amycolatopsis taiwanensis</name>
    <dbReference type="NCBI Taxonomy" id="342230"/>
    <lineage>
        <taxon>Bacteria</taxon>
        <taxon>Bacillati</taxon>
        <taxon>Actinomycetota</taxon>
        <taxon>Actinomycetes</taxon>
        <taxon>Pseudonocardiales</taxon>
        <taxon>Pseudonocardiaceae</taxon>
        <taxon>Amycolatopsis</taxon>
    </lineage>
</organism>
<keyword evidence="6" id="KW-1185">Reference proteome</keyword>
<dbReference type="InterPro" id="IPR036388">
    <property type="entry name" value="WH-like_DNA-bd_sf"/>
</dbReference>
<dbReference type="SUPFAM" id="SSF48008">
    <property type="entry name" value="GntR ligand-binding domain-like"/>
    <property type="match status" value="1"/>
</dbReference>
<dbReference type="GO" id="GO:0003677">
    <property type="term" value="F:DNA binding"/>
    <property type="evidence" value="ECO:0007669"/>
    <property type="project" value="UniProtKB-KW"/>
</dbReference>
<dbReference type="PRINTS" id="PR00035">
    <property type="entry name" value="HTHGNTR"/>
</dbReference>
<dbReference type="SMART" id="SM00345">
    <property type="entry name" value="HTH_GNTR"/>
    <property type="match status" value="1"/>
</dbReference>
<keyword evidence="2" id="KW-0238">DNA-binding</keyword>
<dbReference type="AlphaFoldDB" id="A0A9W6RAB9"/>
<proteinExistence type="predicted"/>
<dbReference type="InterPro" id="IPR036390">
    <property type="entry name" value="WH_DNA-bd_sf"/>
</dbReference>
<dbReference type="PANTHER" id="PTHR43537:SF5">
    <property type="entry name" value="UXU OPERON TRANSCRIPTIONAL REGULATOR"/>
    <property type="match status" value="1"/>
</dbReference>
<comment type="caution">
    <text evidence="5">The sequence shown here is derived from an EMBL/GenBank/DDBJ whole genome shotgun (WGS) entry which is preliminary data.</text>
</comment>
<evidence type="ECO:0000256" key="1">
    <source>
        <dbReference type="ARBA" id="ARBA00023015"/>
    </source>
</evidence>
<reference evidence="5" key="1">
    <citation type="submission" date="2023-03" db="EMBL/GenBank/DDBJ databases">
        <title>Amycolatopsis taiwanensis NBRC 103393.</title>
        <authorList>
            <person name="Ichikawa N."/>
            <person name="Sato H."/>
            <person name="Tonouchi N."/>
        </authorList>
    </citation>
    <scope>NUCLEOTIDE SEQUENCE</scope>
    <source>
        <strain evidence="5">NBRC 103393</strain>
    </source>
</reference>
<accession>A0A9W6RAB9</accession>
<keyword evidence="1" id="KW-0805">Transcription regulation</keyword>
<gene>
    <name evidence="5" type="ORF">Atai01_70760</name>
</gene>
<dbReference type="InterPro" id="IPR000524">
    <property type="entry name" value="Tscrpt_reg_HTH_GntR"/>
</dbReference>
<evidence type="ECO:0000313" key="5">
    <source>
        <dbReference type="EMBL" id="GLY70457.1"/>
    </source>
</evidence>
<dbReference type="Pfam" id="PF00392">
    <property type="entry name" value="GntR"/>
    <property type="match status" value="1"/>
</dbReference>
<dbReference type="InterPro" id="IPR008920">
    <property type="entry name" value="TF_FadR/GntR_C"/>
</dbReference>
<dbReference type="RefSeq" id="WP_285489644.1">
    <property type="nucleotide sequence ID" value="NZ_BSTI01000023.1"/>
</dbReference>
<evidence type="ECO:0000313" key="6">
    <source>
        <dbReference type="Proteomes" id="UP001165136"/>
    </source>
</evidence>
<dbReference type="Gene3D" id="1.10.10.10">
    <property type="entry name" value="Winged helix-like DNA-binding domain superfamily/Winged helix DNA-binding domain"/>
    <property type="match status" value="1"/>
</dbReference>
<dbReference type="Pfam" id="PF07729">
    <property type="entry name" value="FCD"/>
    <property type="match status" value="1"/>
</dbReference>
<evidence type="ECO:0000256" key="2">
    <source>
        <dbReference type="ARBA" id="ARBA00023125"/>
    </source>
</evidence>
<dbReference type="EMBL" id="BSTI01000023">
    <property type="protein sequence ID" value="GLY70457.1"/>
    <property type="molecule type" value="Genomic_DNA"/>
</dbReference>
<dbReference type="PANTHER" id="PTHR43537">
    <property type="entry name" value="TRANSCRIPTIONAL REGULATOR, GNTR FAMILY"/>
    <property type="match status" value="1"/>
</dbReference>
<dbReference type="Proteomes" id="UP001165136">
    <property type="component" value="Unassembled WGS sequence"/>
</dbReference>
<dbReference type="Gene3D" id="1.20.120.530">
    <property type="entry name" value="GntR ligand-binding domain-like"/>
    <property type="match status" value="1"/>
</dbReference>
<feature type="domain" description="HTH gntR-type" evidence="4">
    <location>
        <begin position="17"/>
        <end position="84"/>
    </location>
</feature>
<dbReference type="CDD" id="cd07377">
    <property type="entry name" value="WHTH_GntR"/>
    <property type="match status" value="1"/>
</dbReference>
<dbReference type="PROSITE" id="PS50949">
    <property type="entry name" value="HTH_GNTR"/>
    <property type="match status" value="1"/>
</dbReference>
<dbReference type="InterPro" id="IPR011711">
    <property type="entry name" value="GntR_C"/>
</dbReference>
<protein>
    <submittedName>
        <fullName evidence="5">Transcriptional regulator, GntR family protein</fullName>
    </submittedName>
</protein>
<dbReference type="GO" id="GO:0003700">
    <property type="term" value="F:DNA-binding transcription factor activity"/>
    <property type="evidence" value="ECO:0007669"/>
    <property type="project" value="InterPro"/>
</dbReference>
<sequence>MAKAILGGSDNVPRVRQSAAEGVANVLRASILRGNIQPGTALREVSLAAELGVSRNTLREATRMLEGEGLVLQRPGRGIVVVELSDTDVTEIYHARETIEASAVPHLLALPDSDDVWRHLDEIVNRLERAYTNSTLDEVLDLDQDFHRALVSTTGNQRLIRFHDGLQRELRLALALANSSARQLGRSRDDHRTLLKALRSRDEAAATAALRAHLAAGTDELTRLRATVQQRTSA</sequence>
<evidence type="ECO:0000259" key="4">
    <source>
        <dbReference type="PROSITE" id="PS50949"/>
    </source>
</evidence>
<dbReference type="SUPFAM" id="SSF46785">
    <property type="entry name" value="Winged helix' DNA-binding domain"/>
    <property type="match status" value="1"/>
</dbReference>
<evidence type="ECO:0000256" key="3">
    <source>
        <dbReference type="ARBA" id="ARBA00023163"/>
    </source>
</evidence>
<name>A0A9W6RAB9_9PSEU</name>
<dbReference type="SMART" id="SM00895">
    <property type="entry name" value="FCD"/>
    <property type="match status" value="1"/>
</dbReference>